<accession>A0A6E8VWN2</accession>
<feature type="domain" description="Protein kinase" evidence="4">
    <location>
        <begin position="161"/>
        <end position="449"/>
    </location>
</feature>
<sequence length="475" mass="54078">MNFLQLLCPGEGLENSKFNLSFIPCETQRWDECRTSNVKLRLEIAGESDIERDDEKKQWLSTILKASGILVCDVLSDQGNRSTAISLQHLEYSDYQRKTLAMMLITVVGIICLVLMIVICVAHAYKRSWEGKNIPSGSSADGGLKTSDMTAKVHHFPREKVQLVERLRQGEYGVYWKAIVTGVAGDPALEFQVMVKEASKRFDTQDLLEELKTYVQVGHHVNVLNFLGIVTENMVHGEFFVITEYCRFGNLKDFLLKHRHAYREEGDDEIAENVGRVRLRPQRYTFGKMDLLYWSYQIACGLQYLASRGFVYGNLSTRHVLLGEGNIVKLSGFGSPYRLQLFSKLTPQSILSLQRIAPECLQSDGTFTSSSDVWSYGVLLWELFSLGCDPCWGLIPHGRFADSFECVSALPTPKYANDEVYQIMRHCWKQAPQERPSFVELCSRLNCLIPRSMLKSYEELKLLYSCINAVHESVL</sequence>
<evidence type="ECO:0000313" key="5">
    <source>
        <dbReference type="EnsemblMetazoa" id="ACON008319-PA"/>
    </source>
</evidence>
<dbReference type="InterPro" id="IPR001245">
    <property type="entry name" value="Ser-Thr/Tyr_kinase_cat_dom"/>
</dbReference>
<dbReference type="KEGG" id="acoz:120956790"/>
<keyword evidence="3" id="KW-0472">Membrane</keyword>
<dbReference type="VEuPathDB" id="VectorBase:ACON2_034592"/>
<evidence type="ECO:0000256" key="2">
    <source>
        <dbReference type="PIRSR" id="PIRSR000615-4"/>
    </source>
</evidence>
<dbReference type="AlphaFoldDB" id="A0A6E8VWN2"/>
<dbReference type="RefSeq" id="XP_040234453.2">
    <property type="nucleotide sequence ID" value="XM_040378519.2"/>
</dbReference>
<proteinExistence type="predicted"/>
<keyword evidence="3" id="KW-1133">Transmembrane helix</keyword>
<dbReference type="GO" id="GO:0005886">
    <property type="term" value="C:plasma membrane"/>
    <property type="evidence" value="ECO:0007669"/>
    <property type="project" value="TreeGrafter"/>
</dbReference>
<dbReference type="VEuPathDB" id="VectorBase:ACON008319"/>
<dbReference type="GO" id="GO:0043235">
    <property type="term" value="C:receptor complex"/>
    <property type="evidence" value="ECO:0007669"/>
    <property type="project" value="TreeGrafter"/>
</dbReference>
<dbReference type="GeneID" id="120956790"/>
<dbReference type="SUPFAM" id="SSF56112">
    <property type="entry name" value="Protein kinase-like (PK-like)"/>
    <property type="match status" value="1"/>
</dbReference>
<dbReference type="PANTHER" id="PTHR24416:SF600">
    <property type="entry name" value="PDGF- AND VEGF-RECEPTOR RELATED, ISOFORM J"/>
    <property type="match status" value="1"/>
</dbReference>
<dbReference type="GO" id="GO:0004714">
    <property type="term" value="F:transmembrane receptor protein tyrosine kinase activity"/>
    <property type="evidence" value="ECO:0007669"/>
    <property type="project" value="TreeGrafter"/>
</dbReference>
<keyword evidence="6" id="KW-1185">Reference proteome</keyword>
<dbReference type="PANTHER" id="PTHR24416">
    <property type="entry name" value="TYROSINE-PROTEIN KINASE RECEPTOR"/>
    <property type="match status" value="1"/>
</dbReference>
<protein>
    <submittedName>
        <fullName evidence="5">Protein kinase domain-containing protein</fullName>
    </submittedName>
</protein>
<dbReference type="PROSITE" id="PS50011">
    <property type="entry name" value="PROTEIN_KINASE_DOM"/>
    <property type="match status" value="1"/>
</dbReference>
<dbReference type="PRINTS" id="PR00109">
    <property type="entry name" value="TYRKINASE"/>
</dbReference>
<dbReference type="Gene3D" id="1.10.510.10">
    <property type="entry name" value="Transferase(Phosphotransferase) domain 1"/>
    <property type="match status" value="1"/>
</dbReference>
<evidence type="ECO:0000256" key="3">
    <source>
        <dbReference type="SAM" id="Phobius"/>
    </source>
</evidence>
<name>A0A6E8VWN2_ANOCL</name>
<evidence type="ECO:0000259" key="4">
    <source>
        <dbReference type="PROSITE" id="PS50011"/>
    </source>
</evidence>
<dbReference type="VEuPathDB" id="VectorBase:ACMO_004781"/>
<dbReference type="Proteomes" id="UP001105220">
    <property type="component" value="Unplaced"/>
</dbReference>
<keyword evidence="1" id="KW-0547">Nucleotide-binding</keyword>
<dbReference type="GO" id="GO:0005524">
    <property type="term" value="F:ATP binding"/>
    <property type="evidence" value="ECO:0007669"/>
    <property type="project" value="UniProtKB-KW"/>
</dbReference>
<reference key="1">
    <citation type="journal article" date="2019" name="Genes (Basel)">
        <title>A High-Quality De novo Genome Assembly from a Single Mosquito Using PacBio Sequencing.</title>
        <authorList>
            <person name="Kingan S.B."/>
            <person name="Heaton H."/>
            <person name="Cudini J."/>
            <person name="Lambert C.C."/>
            <person name="Baybayan P."/>
            <person name="Galvin B.D."/>
            <person name="Durbin R."/>
            <person name="Korlach J."/>
            <person name="Lawniczak M.K.N."/>
        </authorList>
    </citation>
    <scope>NUCLEOTIDE SEQUENCE [LARGE SCALE GENOMIC DNA]</scope>
    <source>
        <strain>Mali-NIH</strain>
    </source>
</reference>
<dbReference type="Pfam" id="PF07714">
    <property type="entry name" value="PK_Tyr_Ser-Thr"/>
    <property type="match status" value="1"/>
</dbReference>
<evidence type="ECO:0000313" key="6">
    <source>
        <dbReference type="Proteomes" id="UP001105220"/>
    </source>
</evidence>
<dbReference type="Gene3D" id="3.30.200.20">
    <property type="entry name" value="Phosphorylase Kinase, domain 1"/>
    <property type="match status" value="1"/>
</dbReference>
<dbReference type="InterPro" id="IPR000719">
    <property type="entry name" value="Prot_kinase_dom"/>
</dbReference>
<reference evidence="5" key="2">
    <citation type="submission" date="2020-05" db="UniProtKB">
        <authorList>
            <consortium name="EnsemblMetazoa"/>
        </authorList>
    </citation>
    <scope>IDENTIFICATION</scope>
    <source>
        <strain evidence="5">Ngousso</strain>
    </source>
</reference>
<dbReference type="InterPro" id="IPR050122">
    <property type="entry name" value="RTK"/>
</dbReference>
<dbReference type="EnsemblMetazoa" id="ACON008319-RA">
    <property type="protein sequence ID" value="ACON008319-PA"/>
    <property type="gene ID" value="ACON008319"/>
</dbReference>
<feature type="transmembrane region" description="Helical" evidence="3">
    <location>
        <begin position="100"/>
        <end position="125"/>
    </location>
</feature>
<dbReference type="GO" id="GO:0007169">
    <property type="term" value="P:cell surface receptor protein tyrosine kinase signaling pathway"/>
    <property type="evidence" value="ECO:0007669"/>
    <property type="project" value="TreeGrafter"/>
</dbReference>
<keyword evidence="3" id="KW-0812">Transmembrane</keyword>
<dbReference type="InterPro" id="IPR011009">
    <property type="entry name" value="Kinase-like_dom_sf"/>
</dbReference>
<evidence type="ECO:0000256" key="1">
    <source>
        <dbReference type="PIRSR" id="PIRSR000615-2"/>
    </source>
</evidence>
<feature type="site" description="Important for interaction with phosphotyrosine-binding proteins" evidence="2">
    <location>
        <position position="457"/>
    </location>
</feature>
<keyword evidence="1" id="KW-0067">ATP-binding</keyword>
<organism evidence="5 6">
    <name type="scientific">Anopheles coluzzii</name>
    <name type="common">African malaria mosquito</name>
    <dbReference type="NCBI Taxonomy" id="1518534"/>
    <lineage>
        <taxon>Eukaryota</taxon>
        <taxon>Metazoa</taxon>
        <taxon>Ecdysozoa</taxon>
        <taxon>Arthropoda</taxon>
        <taxon>Hexapoda</taxon>
        <taxon>Insecta</taxon>
        <taxon>Pterygota</taxon>
        <taxon>Neoptera</taxon>
        <taxon>Endopterygota</taxon>
        <taxon>Diptera</taxon>
        <taxon>Nematocera</taxon>
        <taxon>Culicoidea</taxon>
        <taxon>Culicidae</taxon>
        <taxon>Anophelinae</taxon>
        <taxon>Anopheles</taxon>
    </lineage>
</organism>
<feature type="binding site" evidence="1">
    <location>
        <position position="318"/>
    </location>
    <ligand>
        <name>ATP</name>
        <dbReference type="ChEBI" id="CHEBI:30616"/>
    </ligand>
</feature>